<accession>A0A8T8X2F5</accession>
<comment type="similarity">
    <text evidence="5">Belongs to the SAT4 family.</text>
</comment>
<dbReference type="Pfam" id="PF20684">
    <property type="entry name" value="Fung_rhodopsin"/>
    <property type="match status" value="1"/>
</dbReference>
<evidence type="ECO:0000256" key="4">
    <source>
        <dbReference type="ARBA" id="ARBA00023136"/>
    </source>
</evidence>
<evidence type="ECO:0000313" key="9">
    <source>
        <dbReference type="Proteomes" id="UP000249497"/>
    </source>
</evidence>
<dbReference type="OrthoDB" id="5417844at2759"/>
<evidence type="ECO:0000313" key="8">
    <source>
        <dbReference type="EMBL" id="RAH81719.1"/>
    </source>
</evidence>
<feature type="transmembrane region" description="Helical" evidence="6">
    <location>
        <begin position="179"/>
        <end position="197"/>
    </location>
</feature>
<feature type="transmembrane region" description="Helical" evidence="6">
    <location>
        <begin position="124"/>
        <end position="148"/>
    </location>
</feature>
<dbReference type="InterPro" id="IPR052337">
    <property type="entry name" value="SAT4-like"/>
</dbReference>
<dbReference type="AlphaFoldDB" id="A0A8T8X2F5"/>
<evidence type="ECO:0000256" key="5">
    <source>
        <dbReference type="ARBA" id="ARBA00038359"/>
    </source>
</evidence>
<keyword evidence="9" id="KW-1185">Reference proteome</keyword>
<feature type="transmembrane region" description="Helical" evidence="6">
    <location>
        <begin position="12"/>
        <end position="37"/>
    </location>
</feature>
<reference evidence="8 9" key="1">
    <citation type="submission" date="2018-02" db="EMBL/GenBank/DDBJ databases">
        <title>The genomes of Aspergillus section Nigri reveals drivers in fungal speciation.</title>
        <authorList>
            <consortium name="DOE Joint Genome Institute"/>
            <person name="Vesth T.C."/>
            <person name="Nybo J."/>
            <person name="Theobald S."/>
            <person name="Brandl J."/>
            <person name="Frisvad J.C."/>
            <person name="Nielsen K.F."/>
            <person name="Lyhne E.K."/>
            <person name="Kogle M.E."/>
            <person name="Kuo A."/>
            <person name="Riley R."/>
            <person name="Clum A."/>
            <person name="Nolan M."/>
            <person name="Lipzen A."/>
            <person name="Salamov A."/>
            <person name="Henrissat B."/>
            <person name="Wiebenga A."/>
            <person name="De vries R.P."/>
            <person name="Grigoriev I.V."/>
            <person name="Mortensen U.H."/>
            <person name="Andersen M.R."/>
            <person name="Baker S.E."/>
        </authorList>
    </citation>
    <scope>NUCLEOTIDE SEQUENCE [LARGE SCALE GENOMIC DNA]</scope>
    <source>
        <strain evidence="8 9">CBS 114.51</strain>
    </source>
</reference>
<dbReference type="EMBL" id="KZ824793">
    <property type="protein sequence ID" value="RAH81719.1"/>
    <property type="molecule type" value="Genomic_DNA"/>
</dbReference>
<dbReference type="InterPro" id="IPR049326">
    <property type="entry name" value="Rhodopsin_dom_fungi"/>
</dbReference>
<comment type="subcellular location">
    <subcellularLocation>
        <location evidence="1">Membrane</location>
        <topology evidence="1">Multi-pass membrane protein</topology>
    </subcellularLocation>
</comment>
<dbReference type="RefSeq" id="XP_025527613.1">
    <property type="nucleotide sequence ID" value="XM_025677804.1"/>
</dbReference>
<gene>
    <name evidence="8" type="ORF">BO86DRAFT_91978</name>
</gene>
<evidence type="ECO:0000256" key="2">
    <source>
        <dbReference type="ARBA" id="ARBA00022692"/>
    </source>
</evidence>
<organism evidence="8 9">
    <name type="scientific">Aspergillus japonicus CBS 114.51</name>
    <dbReference type="NCBI Taxonomy" id="1448312"/>
    <lineage>
        <taxon>Eukaryota</taxon>
        <taxon>Fungi</taxon>
        <taxon>Dikarya</taxon>
        <taxon>Ascomycota</taxon>
        <taxon>Pezizomycotina</taxon>
        <taxon>Eurotiomycetes</taxon>
        <taxon>Eurotiomycetidae</taxon>
        <taxon>Eurotiales</taxon>
        <taxon>Aspergillaceae</taxon>
        <taxon>Aspergillus</taxon>
        <taxon>Aspergillus subgen. Circumdati</taxon>
    </lineage>
</organism>
<evidence type="ECO:0000256" key="3">
    <source>
        <dbReference type="ARBA" id="ARBA00022989"/>
    </source>
</evidence>
<feature type="transmembrane region" description="Helical" evidence="6">
    <location>
        <begin position="89"/>
        <end position="112"/>
    </location>
</feature>
<keyword evidence="4 6" id="KW-0472">Membrane</keyword>
<dbReference type="PANTHER" id="PTHR33048:SF47">
    <property type="entry name" value="INTEGRAL MEMBRANE PROTEIN-RELATED"/>
    <property type="match status" value="1"/>
</dbReference>
<feature type="transmembrane region" description="Helical" evidence="6">
    <location>
        <begin position="49"/>
        <end position="77"/>
    </location>
</feature>
<evidence type="ECO:0000256" key="6">
    <source>
        <dbReference type="SAM" id="Phobius"/>
    </source>
</evidence>
<sequence length="346" mass="37801">MARLQAPVVARHAVSMVTVSTVLQTGAFLAVLLRFLARRRARNLGVDDWLALLALVFASGLYVTGILICTIGFAGFHASLLEVDQLERFLMLVYIDNLCYALTLPTIKLSILLMYRRLFPTKPFGYATAAVGAIVLGWMISVVLAQILTCLPVDAAWILSKAADSHCIDQIKFYYGNSISNVLTDVLILCLPLPLIWRLQMTREKKLGVTAVLLMGGFICIASIIRLSYLGAIDNNDITYTLVAVGNWTSVETPLAIICACLPTMPALFRVKNQFASGYSGGTSKTDGSGHHRALRFPHHHHSANLTEYRALVGDGASAALPLDSVTKDRIRISHSFAVQNGRPEE</sequence>
<dbReference type="GO" id="GO:0016020">
    <property type="term" value="C:membrane"/>
    <property type="evidence" value="ECO:0007669"/>
    <property type="project" value="UniProtKB-SubCell"/>
</dbReference>
<keyword evidence="2 6" id="KW-0812">Transmembrane</keyword>
<dbReference type="Proteomes" id="UP000249497">
    <property type="component" value="Unassembled WGS sequence"/>
</dbReference>
<name>A0A8T8X2F5_ASPJA</name>
<proteinExistence type="inferred from homology"/>
<feature type="domain" description="Rhodopsin" evidence="7">
    <location>
        <begin position="33"/>
        <end position="270"/>
    </location>
</feature>
<keyword evidence="3 6" id="KW-1133">Transmembrane helix</keyword>
<dbReference type="GeneID" id="37181497"/>
<evidence type="ECO:0000256" key="1">
    <source>
        <dbReference type="ARBA" id="ARBA00004141"/>
    </source>
</evidence>
<evidence type="ECO:0000259" key="7">
    <source>
        <dbReference type="Pfam" id="PF20684"/>
    </source>
</evidence>
<feature type="transmembrane region" description="Helical" evidence="6">
    <location>
        <begin position="209"/>
        <end position="233"/>
    </location>
</feature>
<dbReference type="PANTHER" id="PTHR33048">
    <property type="entry name" value="PTH11-LIKE INTEGRAL MEMBRANE PROTEIN (AFU_ORTHOLOGUE AFUA_5G11245)"/>
    <property type="match status" value="1"/>
</dbReference>
<protein>
    <recommendedName>
        <fullName evidence="7">Rhodopsin domain-containing protein</fullName>
    </recommendedName>
</protein>